<comment type="caution">
    <text evidence="1">The sequence shown here is derived from an EMBL/GenBank/DDBJ whole genome shotgun (WGS) entry which is preliminary data.</text>
</comment>
<proteinExistence type="predicted"/>
<sequence>MTTAAHQYKTDFADIAYARGEARGEANALLAVLTARGIAVPADIRTRITSCTDTEQLADWLVKAATATTATEVFG</sequence>
<evidence type="ECO:0000313" key="2">
    <source>
        <dbReference type="Proteomes" id="UP000193484"/>
    </source>
</evidence>
<gene>
    <name evidence="1" type="ORF">AWC04_05910</name>
</gene>
<dbReference type="Proteomes" id="UP000193484">
    <property type="component" value="Unassembled WGS sequence"/>
</dbReference>
<dbReference type="EMBL" id="LQOJ01000022">
    <property type="protein sequence ID" value="ORV06202.1"/>
    <property type="molecule type" value="Genomic_DNA"/>
</dbReference>
<organism evidence="1 2">
    <name type="scientific">Mycolicibacterium fallax</name>
    <name type="common">Mycobacterium fallax</name>
    <dbReference type="NCBI Taxonomy" id="1793"/>
    <lineage>
        <taxon>Bacteria</taxon>
        <taxon>Bacillati</taxon>
        <taxon>Actinomycetota</taxon>
        <taxon>Actinomycetes</taxon>
        <taxon>Mycobacteriales</taxon>
        <taxon>Mycobacteriaceae</taxon>
        <taxon>Mycolicibacterium</taxon>
    </lineage>
</organism>
<dbReference type="STRING" id="1793.AWC04_05910"/>
<name>A0A1X1RH62_MYCFA</name>
<keyword evidence="2" id="KW-1185">Reference proteome</keyword>
<reference evidence="1 2" key="1">
    <citation type="submission" date="2016-01" db="EMBL/GenBank/DDBJ databases">
        <title>The new phylogeny of the genus Mycobacterium.</title>
        <authorList>
            <person name="Tarcisio F."/>
            <person name="Conor M."/>
            <person name="Antonella G."/>
            <person name="Elisabetta G."/>
            <person name="Giulia F.S."/>
            <person name="Sara T."/>
            <person name="Anna F."/>
            <person name="Clotilde B."/>
            <person name="Roberto B."/>
            <person name="Veronica D.S."/>
            <person name="Fabio R."/>
            <person name="Monica P."/>
            <person name="Olivier J."/>
            <person name="Enrico T."/>
            <person name="Nicola S."/>
        </authorList>
    </citation>
    <scope>NUCLEOTIDE SEQUENCE [LARGE SCALE GENOMIC DNA]</scope>
    <source>
        <strain evidence="1 2">DSM 44179</strain>
    </source>
</reference>
<accession>A0A1X1RH62</accession>
<protein>
    <recommendedName>
        <fullName evidence="3">DUF4351 domain-containing protein</fullName>
    </recommendedName>
</protein>
<dbReference type="AlphaFoldDB" id="A0A1X1RH62"/>
<evidence type="ECO:0000313" key="1">
    <source>
        <dbReference type="EMBL" id="ORV06202.1"/>
    </source>
</evidence>
<evidence type="ECO:0008006" key="3">
    <source>
        <dbReference type="Google" id="ProtNLM"/>
    </source>
</evidence>